<sequence length="202" mass="23011">MTIYCEPVTHLGRKWVRLDIADEIPAAEIKTRLPSLHWRAGSHEGLMPWRENWLAYLQAKLDGLAEVSDAPQPGRRAKRSADGPRTDGLKRRRSSSQSPALPPEYLEQLRQRNYSEATIRVYVSHFNLLLAHTRHRPPQELGPAEIQAYLEYLSVEKGVSGSYRNQAMSAIKFYFEQVLTPAREICPPAAGDIKTMKKKTTF</sequence>
<dbReference type="InterPro" id="IPR011010">
    <property type="entry name" value="DNA_brk_join_enz"/>
</dbReference>
<protein>
    <recommendedName>
        <fullName evidence="4">Core-binding (CB) domain-containing protein</fullName>
    </recommendedName>
</protein>
<proteinExistence type="predicted"/>
<evidence type="ECO:0000313" key="6">
    <source>
        <dbReference type="Proteomes" id="UP000177230"/>
    </source>
</evidence>
<evidence type="ECO:0000256" key="2">
    <source>
        <dbReference type="PROSITE-ProRule" id="PRU01248"/>
    </source>
</evidence>
<dbReference type="Gene3D" id="1.10.150.130">
    <property type="match status" value="1"/>
</dbReference>
<keyword evidence="1 2" id="KW-0238">DNA-binding</keyword>
<dbReference type="SUPFAM" id="SSF56349">
    <property type="entry name" value="DNA breaking-rejoining enzymes"/>
    <property type="match status" value="1"/>
</dbReference>
<accession>A0A1F5RCE1</accession>
<name>A0A1F5RCE1_9BACT</name>
<comment type="caution">
    <text evidence="5">The sequence shown here is derived from an EMBL/GenBank/DDBJ whole genome shotgun (WGS) entry which is preliminary data.</text>
</comment>
<evidence type="ECO:0000256" key="3">
    <source>
        <dbReference type="SAM" id="MobiDB-lite"/>
    </source>
</evidence>
<evidence type="ECO:0000256" key="1">
    <source>
        <dbReference type="ARBA" id="ARBA00023125"/>
    </source>
</evidence>
<gene>
    <name evidence="5" type="ORF">A2024_03830</name>
</gene>
<dbReference type="Proteomes" id="UP000177230">
    <property type="component" value="Unassembled WGS sequence"/>
</dbReference>
<dbReference type="InterPro" id="IPR004107">
    <property type="entry name" value="Integrase_SAM-like_N"/>
</dbReference>
<dbReference type="GO" id="GO:0015074">
    <property type="term" value="P:DNA integration"/>
    <property type="evidence" value="ECO:0007669"/>
    <property type="project" value="InterPro"/>
</dbReference>
<dbReference type="AlphaFoldDB" id="A0A1F5RCE1"/>
<evidence type="ECO:0000259" key="4">
    <source>
        <dbReference type="PROSITE" id="PS51900"/>
    </source>
</evidence>
<dbReference type="InterPro" id="IPR010998">
    <property type="entry name" value="Integrase_recombinase_N"/>
</dbReference>
<dbReference type="EMBL" id="MFFM01000034">
    <property type="protein sequence ID" value="OGF12126.1"/>
    <property type="molecule type" value="Genomic_DNA"/>
</dbReference>
<dbReference type="Pfam" id="PF13495">
    <property type="entry name" value="Phage_int_SAM_4"/>
    <property type="match status" value="1"/>
</dbReference>
<dbReference type="InterPro" id="IPR044068">
    <property type="entry name" value="CB"/>
</dbReference>
<feature type="domain" description="Core-binding (CB)" evidence="4">
    <location>
        <begin position="96"/>
        <end position="179"/>
    </location>
</feature>
<dbReference type="PROSITE" id="PS51900">
    <property type="entry name" value="CB"/>
    <property type="match status" value="1"/>
</dbReference>
<reference evidence="5 6" key="1">
    <citation type="journal article" date="2016" name="Nat. Commun.">
        <title>Thousands of microbial genomes shed light on interconnected biogeochemical processes in an aquifer system.</title>
        <authorList>
            <person name="Anantharaman K."/>
            <person name="Brown C.T."/>
            <person name="Hug L.A."/>
            <person name="Sharon I."/>
            <person name="Castelle C.J."/>
            <person name="Probst A.J."/>
            <person name="Thomas B.C."/>
            <person name="Singh A."/>
            <person name="Wilkins M.J."/>
            <person name="Karaoz U."/>
            <person name="Brodie E.L."/>
            <person name="Williams K.H."/>
            <person name="Hubbard S.S."/>
            <person name="Banfield J.F."/>
        </authorList>
    </citation>
    <scope>NUCLEOTIDE SEQUENCE [LARGE SCALE GENOMIC DNA]</scope>
</reference>
<dbReference type="GO" id="GO:0003677">
    <property type="term" value="F:DNA binding"/>
    <property type="evidence" value="ECO:0007669"/>
    <property type="project" value="UniProtKB-UniRule"/>
</dbReference>
<evidence type="ECO:0000313" key="5">
    <source>
        <dbReference type="EMBL" id="OGF12126.1"/>
    </source>
</evidence>
<feature type="compositionally biased region" description="Basic and acidic residues" evidence="3">
    <location>
        <begin position="79"/>
        <end position="89"/>
    </location>
</feature>
<organism evidence="5 6">
    <name type="scientific">Candidatus Edwardsbacteria bacterium GWF2_54_11</name>
    <dbReference type="NCBI Taxonomy" id="1817851"/>
    <lineage>
        <taxon>Bacteria</taxon>
        <taxon>Candidatus Edwardsiibacteriota</taxon>
    </lineage>
</organism>
<feature type="region of interest" description="Disordered" evidence="3">
    <location>
        <begin position="67"/>
        <end position="103"/>
    </location>
</feature>